<dbReference type="InterPro" id="IPR011333">
    <property type="entry name" value="SKP1/BTB/POZ_sf"/>
</dbReference>
<evidence type="ECO:0000259" key="5">
    <source>
        <dbReference type="PROSITE" id="PS50097"/>
    </source>
</evidence>
<evidence type="ECO:0000259" key="6">
    <source>
        <dbReference type="PROSITE" id="PS51649"/>
    </source>
</evidence>
<name>A0AAD8HA33_9APIA</name>
<dbReference type="PROSITE" id="PS51649">
    <property type="entry name" value="NPH3"/>
    <property type="match status" value="1"/>
</dbReference>
<comment type="pathway">
    <text evidence="1">Protein modification; protein ubiquitination.</text>
</comment>
<dbReference type="EMBL" id="JAUIZM010000009">
    <property type="protein sequence ID" value="KAK1363725.1"/>
    <property type="molecule type" value="Genomic_DNA"/>
</dbReference>
<dbReference type="InterPro" id="IPR027356">
    <property type="entry name" value="NPH3_dom"/>
</dbReference>
<dbReference type="SMART" id="SM00225">
    <property type="entry name" value="BTB"/>
    <property type="match status" value="1"/>
</dbReference>
<evidence type="ECO:0000256" key="3">
    <source>
        <dbReference type="PROSITE-ProRule" id="PRU00982"/>
    </source>
</evidence>
<comment type="caution">
    <text evidence="7">The sequence shown here is derived from an EMBL/GenBank/DDBJ whole genome shotgun (WGS) entry which is preliminary data.</text>
</comment>
<gene>
    <name evidence="7" type="ORF">POM88_039286</name>
</gene>
<dbReference type="AlphaFoldDB" id="A0AAD8HA33"/>
<evidence type="ECO:0000313" key="8">
    <source>
        <dbReference type="Proteomes" id="UP001237642"/>
    </source>
</evidence>
<dbReference type="PROSITE" id="PS50097">
    <property type="entry name" value="BTB"/>
    <property type="match status" value="1"/>
</dbReference>
<feature type="domain" description="NPH3" evidence="6">
    <location>
        <begin position="232"/>
        <end position="313"/>
    </location>
</feature>
<sequence length="504" mass="56707">MRRRWPHLGAVETIYEEELEHEDDDDEEEEDDEDYTNSTPSLSDSITASPPTSLQFAVKAWSMEKERETDVEIHVRGFCFCLHKEPLTSKSNYLKRLLKESSRITLSPPLNITAKTFELVADYCYSGAIVITPVNVAALRIAAELLEMSNVENGASTGDNLQQKTEDYFHRAIAVNKEYASIVLRSCLSQMPEAETAVNLVSKYIEALALVDEGDNIVNYLRDIKTVHCEDFRLIAASLYKKFTRTKGQDLLYRLVDFYFKEYTGNLTDEQKMGICNYIDCNILSPQLLMHAVQNPRLPLRFVVQAMFIGQLNTRRTVISAANNFDNNKAHYESPDTETLGALLQRDAALRQVAQLKSAMDTTSSRIQSLEKELSVMRQVVQDNTVVKSNQIDSGRSESFRLGRKVERGQRGSVSASSYRSFISKERKISDEEQSWGDDHNSTGSSDITKVEQKNLGRRLMNGLKSAFKVGTSNKKNSSQTSGGSKVDVGLGRKGECKSFEMSV</sequence>
<protein>
    <submittedName>
        <fullName evidence="7">BTB/POZ domain-containing protein</fullName>
    </submittedName>
</protein>
<dbReference type="Pfam" id="PF00651">
    <property type="entry name" value="BTB"/>
    <property type="match status" value="1"/>
</dbReference>
<dbReference type="InterPro" id="IPR043454">
    <property type="entry name" value="NPH3/RPT2-like"/>
</dbReference>
<evidence type="ECO:0000256" key="1">
    <source>
        <dbReference type="ARBA" id="ARBA00004906"/>
    </source>
</evidence>
<feature type="compositionally biased region" description="Polar residues" evidence="4">
    <location>
        <begin position="36"/>
        <end position="49"/>
    </location>
</feature>
<feature type="compositionally biased region" description="Acidic residues" evidence="4">
    <location>
        <begin position="14"/>
        <end position="35"/>
    </location>
</feature>
<organism evidence="7 8">
    <name type="scientific">Heracleum sosnowskyi</name>
    <dbReference type="NCBI Taxonomy" id="360622"/>
    <lineage>
        <taxon>Eukaryota</taxon>
        <taxon>Viridiplantae</taxon>
        <taxon>Streptophyta</taxon>
        <taxon>Embryophyta</taxon>
        <taxon>Tracheophyta</taxon>
        <taxon>Spermatophyta</taxon>
        <taxon>Magnoliopsida</taxon>
        <taxon>eudicotyledons</taxon>
        <taxon>Gunneridae</taxon>
        <taxon>Pentapetalae</taxon>
        <taxon>asterids</taxon>
        <taxon>campanulids</taxon>
        <taxon>Apiales</taxon>
        <taxon>Apiaceae</taxon>
        <taxon>Apioideae</taxon>
        <taxon>apioid superclade</taxon>
        <taxon>Tordylieae</taxon>
        <taxon>Tordyliinae</taxon>
        <taxon>Heracleum</taxon>
    </lineage>
</organism>
<comment type="similarity">
    <text evidence="3">Belongs to the NPH3 family.</text>
</comment>
<keyword evidence="2" id="KW-0833">Ubl conjugation pathway</keyword>
<accession>A0AAD8HA33</accession>
<evidence type="ECO:0000256" key="4">
    <source>
        <dbReference type="SAM" id="MobiDB-lite"/>
    </source>
</evidence>
<dbReference type="Proteomes" id="UP001237642">
    <property type="component" value="Unassembled WGS sequence"/>
</dbReference>
<dbReference type="SUPFAM" id="SSF54695">
    <property type="entry name" value="POZ domain"/>
    <property type="match status" value="1"/>
</dbReference>
<feature type="compositionally biased region" description="Polar residues" evidence="4">
    <location>
        <begin position="471"/>
        <end position="484"/>
    </location>
</feature>
<keyword evidence="8" id="KW-1185">Reference proteome</keyword>
<feature type="region of interest" description="Disordered" evidence="4">
    <location>
        <begin position="429"/>
        <end position="492"/>
    </location>
</feature>
<reference evidence="7" key="2">
    <citation type="submission" date="2023-05" db="EMBL/GenBank/DDBJ databases">
        <authorList>
            <person name="Schelkunov M.I."/>
        </authorList>
    </citation>
    <scope>NUCLEOTIDE SEQUENCE</scope>
    <source>
        <strain evidence="7">Hsosn_3</strain>
        <tissue evidence="7">Leaf</tissue>
    </source>
</reference>
<feature type="domain" description="BTB" evidence="5">
    <location>
        <begin position="69"/>
        <end position="133"/>
    </location>
</feature>
<evidence type="ECO:0000313" key="7">
    <source>
        <dbReference type="EMBL" id="KAK1363725.1"/>
    </source>
</evidence>
<evidence type="ECO:0000256" key="2">
    <source>
        <dbReference type="ARBA" id="ARBA00022786"/>
    </source>
</evidence>
<proteinExistence type="inferred from homology"/>
<reference evidence="7" key="1">
    <citation type="submission" date="2023-02" db="EMBL/GenBank/DDBJ databases">
        <title>Genome of toxic invasive species Heracleum sosnowskyi carries increased number of genes despite the absence of recent whole-genome duplications.</title>
        <authorList>
            <person name="Schelkunov M."/>
            <person name="Shtratnikova V."/>
            <person name="Makarenko M."/>
            <person name="Klepikova A."/>
            <person name="Omelchenko D."/>
            <person name="Novikova G."/>
            <person name="Obukhova E."/>
            <person name="Bogdanov V."/>
            <person name="Penin A."/>
            <person name="Logacheva M."/>
        </authorList>
    </citation>
    <scope>NUCLEOTIDE SEQUENCE</scope>
    <source>
        <strain evidence="7">Hsosn_3</strain>
        <tissue evidence="7">Leaf</tissue>
    </source>
</reference>
<dbReference type="InterPro" id="IPR000210">
    <property type="entry name" value="BTB/POZ_dom"/>
</dbReference>
<feature type="compositionally biased region" description="Basic and acidic residues" evidence="4">
    <location>
        <begin position="429"/>
        <end position="441"/>
    </location>
</feature>
<feature type="region of interest" description="Disordered" evidence="4">
    <location>
        <begin position="1"/>
        <end position="49"/>
    </location>
</feature>
<dbReference type="Gene3D" id="3.30.710.10">
    <property type="entry name" value="Potassium Channel Kv1.1, Chain A"/>
    <property type="match status" value="1"/>
</dbReference>
<dbReference type="PANTHER" id="PTHR32370">
    <property type="entry name" value="OS12G0117600 PROTEIN"/>
    <property type="match status" value="1"/>
</dbReference>